<keyword evidence="7" id="KW-0238">DNA-binding</keyword>
<dbReference type="AlphaFoldDB" id="E2BDK4"/>
<dbReference type="OrthoDB" id="5871067at2759"/>
<evidence type="ECO:0000313" key="11">
    <source>
        <dbReference type="Proteomes" id="UP000008237"/>
    </source>
</evidence>
<evidence type="ECO:0000313" key="10">
    <source>
        <dbReference type="EMBL" id="EFN86226.1"/>
    </source>
</evidence>
<name>E2BDK4_HARSA</name>
<dbReference type="GO" id="GO:0003677">
    <property type="term" value="F:DNA binding"/>
    <property type="evidence" value="ECO:0007669"/>
    <property type="project" value="UniProtKB-KW"/>
</dbReference>
<dbReference type="Pfam" id="PF03175">
    <property type="entry name" value="DNA_pol_B_2"/>
    <property type="match status" value="1"/>
</dbReference>
<keyword evidence="5" id="KW-0235">DNA replication</keyword>
<keyword evidence="3" id="KW-0808">Transferase</keyword>
<evidence type="ECO:0000259" key="9">
    <source>
        <dbReference type="Pfam" id="PF03175"/>
    </source>
</evidence>
<dbReference type="InParanoid" id="E2BDK4"/>
<dbReference type="InterPro" id="IPR043502">
    <property type="entry name" value="DNA/RNA_pol_sf"/>
</dbReference>
<dbReference type="GO" id="GO:0000166">
    <property type="term" value="F:nucleotide binding"/>
    <property type="evidence" value="ECO:0007669"/>
    <property type="project" value="InterPro"/>
</dbReference>
<reference evidence="10 11" key="1">
    <citation type="journal article" date="2010" name="Science">
        <title>Genomic comparison of the ants Camponotus floridanus and Harpegnathos saltator.</title>
        <authorList>
            <person name="Bonasio R."/>
            <person name="Zhang G."/>
            <person name="Ye C."/>
            <person name="Mutti N.S."/>
            <person name="Fang X."/>
            <person name="Qin N."/>
            <person name="Donahue G."/>
            <person name="Yang P."/>
            <person name="Li Q."/>
            <person name="Li C."/>
            <person name="Zhang P."/>
            <person name="Huang Z."/>
            <person name="Berger S.L."/>
            <person name="Reinberg D."/>
            <person name="Wang J."/>
            <person name="Liebig J."/>
        </authorList>
    </citation>
    <scope>NUCLEOTIDE SEQUENCE [LARGE SCALE GENOMIC DNA]</scope>
    <source>
        <strain evidence="10 11">R22 G/1</strain>
    </source>
</reference>
<evidence type="ECO:0000256" key="1">
    <source>
        <dbReference type="ARBA" id="ARBA00005755"/>
    </source>
</evidence>
<dbReference type="SUPFAM" id="SSF56672">
    <property type="entry name" value="DNA/RNA polymerases"/>
    <property type="match status" value="1"/>
</dbReference>
<keyword evidence="6" id="KW-0239">DNA-directed DNA polymerase</keyword>
<dbReference type="EC" id="2.7.7.7" evidence="2"/>
<evidence type="ECO:0000256" key="5">
    <source>
        <dbReference type="ARBA" id="ARBA00022705"/>
    </source>
</evidence>
<keyword evidence="11" id="KW-1185">Reference proteome</keyword>
<keyword evidence="4" id="KW-0548">Nucleotidyltransferase</keyword>
<sequence length="83" mass="9166">MLRTMPLDSRDAFLGGRTGNIVTRYAVTGEEKIHYVHVCSLYPYMLKTGAFPIGHPEVYVGKECSNLIGVAPDFNFTTVEGLV</sequence>
<dbReference type="InterPro" id="IPR004868">
    <property type="entry name" value="DNA-dir_DNA_pol_B_mt/vir"/>
</dbReference>
<dbReference type="Proteomes" id="UP000008237">
    <property type="component" value="Unassembled WGS sequence"/>
</dbReference>
<comment type="similarity">
    <text evidence="1">Belongs to the DNA polymerase type-B family.</text>
</comment>
<evidence type="ECO:0000256" key="4">
    <source>
        <dbReference type="ARBA" id="ARBA00022695"/>
    </source>
</evidence>
<proteinExistence type="inferred from homology"/>
<feature type="domain" description="DNA-directed DNA polymerase family B mitochondria/virus" evidence="9">
    <location>
        <begin position="10"/>
        <end position="66"/>
    </location>
</feature>
<evidence type="ECO:0000256" key="3">
    <source>
        <dbReference type="ARBA" id="ARBA00022679"/>
    </source>
</evidence>
<comment type="catalytic activity">
    <reaction evidence="8">
        <text>DNA(n) + a 2'-deoxyribonucleoside 5'-triphosphate = DNA(n+1) + diphosphate</text>
        <dbReference type="Rhea" id="RHEA:22508"/>
        <dbReference type="Rhea" id="RHEA-COMP:17339"/>
        <dbReference type="Rhea" id="RHEA-COMP:17340"/>
        <dbReference type="ChEBI" id="CHEBI:33019"/>
        <dbReference type="ChEBI" id="CHEBI:61560"/>
        <dbReference type="ChEBI" id="CHEBI:173112"/>
        <dbReference type="EC" id="2.7.7.7"/>
    </reaction>
</comment>
<evidence type="ECO:0000256" key="8">
    <source>
        <dbReference type="ARBA" id="ARBA00049244"/>
    </source>
</evidence>
<evidence type="ECO:0000256" key="6">
    <source>
        <dbReference type="ARBA" id="ARBA00022932"/>
    </source>
</evidence>
<accession>E2BDK4</accession>
<dbReference type="GO" id="GO:0003887">
    <property type="term" value="F:DNA-directed DNA polymerase activity"/>
    <property type="evidence" value="ECO:0007669"/>
    <property type="project" value="UniProtKB-KW"/>
</dbReference>
<gene>
    <name evidence="10" type="ORF">EAI_07590</name>
</gene>
<dbReference type="EMBL" id="GL447664">
    <property type="protein sequence ID" value="EFN86226.1"/>
    <property type="molecule type" value="Genomic_DNA"/>
</dbReference>
<dbReference type="GO" id="GO:0006260">
    <property type="term" value="P:DNA replication"/>
    <property type="evidence" value="ECO:0007669"/>
    <property type="project" value="UniProtKB-KW"/>
</dbReference>
<evidence type="ECO:0000256" key="2">
    <source>
        <dbReference type="ARBA" id="ARBA00012417"/>
    </source>
</evidence>
<protein>
    <recommendedName>
        <fullName evidence="2">DNA-directed DNA polymerase</fullName>
        <ecNumber evidence="2">2.7.7.7</ecNumber>
    </recommendedName>
</protein>
<evidence type="ECO:0000256" key="7">
    <source>
        <dbReference type="ARBA" id="ARBA00023125"/>
    </source>
</evidence>
<organism evidence="11">
    <name type="scientific">Harpegnathos saltator</name>
    <name type="common">Jerdon's jumping ant</name>
    <dbReference type="NCBI Taxonomy" id="610380"/>
    <lineage>
        <taxon>Eukaryota</taxon>
        <taxon>Metazoa</taxon>
        <taxon>Ecdysozoa</taxon>
        <taxon>Arthropoda</taxon>
        <taxon>Hexapoda</taxon>
        <taxon>Insecta</taxon>
        <taxon>Pterygota</taxon>
        <taxon>Neoptera</taxon>
        <taxon>Endopterygota</taxon>
        <taxon>Hymenoptera</taxon>
        <taxon>Apocrita</taxon>
        <taxon>Aculeata</taxon>
        <taxon>Formicoidea</taxon>
        <taxon>Formicidae</taxon>
        <taxon>Ponerinae</taxon>
        <taxon>Ponerini</taxon>
        <taxon>Harpegnathos</taxon>
    </lineage>
</organism>